<dbReference type="GO" id="GO:0016491">
    <property type="term" value="F:oxidoreductase activity"/>
    <property type="evidence" value="ECO:0007669"/>
    <property type="project" value="UniProtKB-KW"/>
</dbReference>
<dbReference type="Pfam" id="PF02913">
    <property type="entry name" value="FAD-oxidase_C"/>
    <property type="match status" value="1"/>
</dbReference>
<evidence type="ECO:0000256" key="1">
    <source>
        <dbReference type="ARBA" id="ARBA00001974"/>
    </source>
</evidence>
<dbReference type="PANTHER" id="PTHR42934:SF2">
    <property type="entry name" value="GLYCOLATE OXIDASE SUBUNIT GLCD"/>
    <property type="match status" value="1"/>
</dbReference>
<dbReference type="Gene3D" id="3.30.70.2190">
    <property type="match status" value="1"/>
</dbReference>
<dbReference type="Gene3D" id="3.30.43.10">
    <property type="entry name" value="Uridine Diphospho-n-acetylenolpyruvylglucosamine Reductase, domain 2"/>
    <property type="match status" value="1"/>
</dbReference>
<keyword evidence="3" id="KW-0274">FAD</keyword>
<dbReference type="Pfam" id="PF01565">
    <property type="entry name" value="FAD_binding_4"/>
    <property type="match status" value="1"/>
</dbReference>
<dbReference type="InterPro" id="IPR016166">
    <property type="entry name" value="FAD-bd_PCMH"/>
</dbReference>
<sequence>MSQYNKISPDIQQRLKEIVGEKYLITLDDDMEPYSHDETLHHKFMPAVVVKPADTPQVSAIMKLAGSEKIPLTPRGAGTGLSGGALPVCGGILLSLERFNKILEIDEENLMVVTQPAVITGQLQKAVEEKGLFYPPDPASLDSCSIGGNIAENAGGARAFKYGVTRHYLCGLEVVWPNGDISRLGGRIIKDVSGYDLMHLICGSEGTLAVITEITLRLLPKPKFQADLLIPFSSIEDAVKATNAVIRERIIPATMEFMEKKAVLAAEAFLEKKAPYREAEAHLLVQLDGEEREDLQKLYERIGQIVSDHGALDVLVAEDRPSQDRLWEIRRSLSEALTAKSPVREREDVVVPKSKIPQLFKELEILQKKYSMEIVSFGHIGDGNIHVNILKGEFQTERWQEVLPVLLGELFAKVVELGGTISGEHGIGYVKKKYLPLAVDAPALAMMKAVKRAIDPQNILNPEKIFL</sequence>
<dbReference type="AlphaFoldDB" id="A0A1F5REK2"/>
<reference evidence="6 7" key="1">
    <citation type="journal article" date="2016" name="Nat. Commun.">
        <title>Thousands of microbial genomes shed light on interconnected biogeochemical processes in an aquifer system.</title>
        <authorList>
            <person name="Anantharaman K."/>
            <person name="Brown C.T."/>
            <person name="Hug L.A."/>
            <person name="Sharon I."/>
            <person name="Castelle C.J."/>
            <person name="Probst A.J."/>
            <person name="Thomas B.C."/>
            <person name="Singh A."/>
            <person name="Wilkins M.J."/>
            <person name="Karaoz U."/>
            <person name="Brodie E.L."/>
            <person name="Williams K.H."/>
            <person name="Hubbard S.S."/>
            <person name="Banfield J.F."/>
        </authorList>
    </citation>
    <scope>NUCLEOTIDE SEQUENCE [LARGE SCALE GENOMIC DNA]</scope>
</reference>
<dbReference type="Proteomes" id="UP000177230">
    <property type="component" value="Unassembled WGS sequence"/>
</dbReference>
<dbReference type="InterPro" id="IPR004113">
    <property type="entry name" value="FAD-bd_oxidored_4_C"/>
</dbReference>
<dbReference type="InterPro" id="IPR036318">
    <property type="entry name" value="FAD-bd_PCMH-like_sf"/>
</dbReference>
<name>A0A1F5REK2_9BACT</name>
<dbReference type="PANTHER" id="PTHR42934">
    <property type="entry name" value="GLYCOLATE OXIDASE SUBUNIT GLCD"/>
    <property type="match status" value="1"/>
</dbReference>
<dbReference type="InterPro" id="IPR016167">
    <property type="entry name" value="FAD-bd_PCMH_sub1"/>
</dbReference>
<dbReference type="Gene3D" id="3.30.70.2740">
    <property type="match status" value="1"/>
</dbReference>
<organism evidence="6 7">
    <name type="scientific">Candidatus Edwardsbacteria bacterium GWF2_54_11</name>
    <dbReference type="NCBI Taxonomy" id="1817851"/>
    <lineage>
        <taxon>Bacteria</taxon>
        <taxon>Candidatus Edwardsiibacteriota</taxon>
    </lineage>
</organism>
<evidence type="ECO:0000259" key="5">
    <source>
        <dbReference type="PROSITE" id="PS51387"/>
    </source>
</evidence>
<dbReference type="InterPro" id="IPR051914">
    <property type="entry name" value="FAD-linked_OxidoTrans_Type4"/>
</dbReference>
<evidence type="ECO:0000313" key="6">
    <source>
        <dbReference type="EMBL" id="OGF12920.1"/>
    </source>
</evidence>
<dbReference type="FunFam" id="1.10.45.10:FF:000001">
    <property type="entry name" value="D-lactate dehydrogenase mitochondrial"/>
    <property type="match status" value="1"/>
</dbReference>
<dbReference type="InterPro" id="IPR006094">
    <property type="entry name" value="Oxid_FAD_bind_N"/>
</dbReference>
<evidence type="ECO:0000256" key="2">
    <source>
        <dbReference type="ARBA" id="ARBA00022630"/>
    </source>
</evidence>
<evidence type="ECO:0000256" key="4">
    <source>
        <dbReference type="ARBA" id="ARBA00023002"/>
    </source>
</evidence>
<dbReference type="InterPro" id="IPR016164">
    <property type="entry name" value="FAD-linked_Oxase-like_C"/>
</dbReference>
<evidence type="ECO:0000313" key="7">
    <source>
        <dbReference type="Proteomes" id="UP000177230"/>
    </source>
</evidence>
<protein>
    <recommendedName>
        <fullName evidence="5">FAD-binding PCMH-type domain-containing protein</fullName>
    </recommendedName>
</protein>
<dbReference type="SUPFAM" id="SSF56176">
    <property type="entry name" value="FAD-binding/transporter-associated domain-like"/>
    <property type="match status" value="1"/>
</dbReference>
<accession>A0A1F5REK2</accession>
<dbReference type="SUPFAM" id="SSF55103">
    <property type="entry name" value="FAD-linked oxidases, C-terminal domain"/>
    <property type="match status" value="1"/>
</dbReference>
<evidence type="ECO:0000256" key="3">
    <source>
        <dbReference type="ARBA" id="ARBA00022827"/>
    </source>
</evidence>
<keyword evidence="2" id="KW-0285">Flavoprotein</keyword>
<comment type="caution">
    <text evidence="6">The sequence shown here is derived from an EMBL/GenBank/DDBJ whole genome shotgun (WGS) entry which is preliminary data.</text>
</comment>
<feature type="domain" description="FAD-binding PCMH-type" evidence="5">
    <location>
        <begin position="42"/>
        <end position="221"/>
    </location>
</feature>
<dbReference type="PROSITE" id="PS51387">
    <property type="entry name" value="FAD_PCMH"/>
    <property type="match status" value="1"/>
</dbReference>
<dbReference type="Gene3D" id="1.10.45.10">
    <property type="entry name" value="Vanillyl-alcohol Oxidase, Chain A, domain 4"/>
    <property type="match status" value="1"/>
</dbReference>
<dbReference type="InterPro" id="IPR016169">
    <property type="entry name" value="FAD-bd_PCMH_sub2"/>
</dbReference>
<proteinExistence type="predicted"/>
<keyword evidence="4" id="KW-0560">Oxidoreductase</keyword>
<gene>
    <name evidence="6" type="ORF">A2024_11890</name>
</gene>
<dbReference type="GO" id="GO:0071949">
    <property type="term" value="F:FAD binding"/>
    <property type="evidence" value="ECO:0007669"/>
    <property type="project" value="InterPro"/>
</dbReference>
<dbReference type="Gene3D" id="3.30.465.10">
    <property type="match status" value="1"/>
</dbReference>
<dbReference type="InterPro" id="IPR016171">
    <property type="entry name" value="Vanillyl_alc_oxidase_C-sub2"/>
</dbReference>
<comment type="cofactor">
    <cofactor evidence="1">
        <name>FAD</name>
        <dbReference type="ChEBI" id="CHEBI:57692"/>
    </cofactor>
</comment>
<dbReference type="EMBL" id="MFFM01000028">
    <property type="protein sequence ID" value="OGF12920.1"/>
    <property type="molecule type" value="Genomic_DNA"/>
</dbReference>